<dbReference type="GO" id="GO:0016616">
    <property type="term" value="F:oxidoreductase activity, acting on the CH-OH group of donors, NAD or NADP as acceptor"/>
    <property type="evidence" value="ECO:0007669"/>
    <property type="project" value="UniProtKB-ARBA"/>
</dbReference>
<proteinExistence type="inferred from homology"/>
<dbReference type="PANTHER" id="PTHR43008:SF8">
    <property type="entry name" value="BENZIL REDUCTASE ((S)-BENZOIN FORMING) IRC24"/>
    <property type="match status" value="1"/>
</dbReference>
<dbReference type="PANTHER" id="PTHR43008">
    <property type="entry name" value="BENZIL REDUCTASE"/>
    <property type="match status" value="1"/>
</dbReference>
<dbReference type="PROSITE" id="PS00061">
    <property type="entry name" value="ADH_SHORT"/>
    <property type="match status" value="1"/>
</dbReference>
<gene>
    <name evidence="5" type="ORF">BMF94_6588</name>
</gene>
<keyword evidence="3" id="KW-0560">Oxidoreductase</keyword>
<protein>
    <recommendedName>
        <fullName evidence="7">NAD(P)-binding protein</fullName>
    </recommendedName>
</protein>
<accession>A0A2S5B0V8</accession>
<organism evidence="5 6">
    <name type="scientific">Rhodotorula taiwanensis</name>
    <dbReference type="NCBI Taxonomy" id="741276"/>
    <lineage>
        <taxon>Eukaryota</taxon>
        <taxon>Fungi</taxon>
        <taxon>Dikarya</taxon>
        <taxon>Basidiomycota</taxon>
        <taxon>Pucciniomycotina</taxon>
        <taxon>Microbotryomycetes</taxon>
        <taxon>Sporidiobolales</taxon>
        <taxon>Sporidiobolaceae</taxon>
        <taxon>Rhodotorula</taxon>
    </lineage>
</organism>
<dbReference type="EMBL" id="PJQD01000118">
    <property type="protein sequence ID" value="POY70413.1"/>
    <property type="molecule type" value="Genomic_DNA"/>
</dbReference>
<dbReference type="InterPro" id="IPR002347">
    <property type="entry name" value="SDR_fam"/>
</dbReference>
<dbReference type="Proteomes" id="UP000237144">
    <property type="component" value="Unassembled WGS sequence"/>
</dbReference>
<dbReference type="Gene3D" id="3.40.50.720">
    <property type="entry name" value="NAD(P)-binding Rossmann-like Domain"/>
    <property type="match status" value="1"/>
</dbReference>
<dbReference type="InterPro" id="IPR036291">
    <property type="entry name" value="NAD(P)-bd_dom_sf"/>
</dbReference>
<sequence>MSSPIQKQQTVILTGASQGLGFATLEILLKAGVNVVAVQRTESAQLTALADKYQGVLFISKGDVAKDEDNRAAVDVAMQSFGRLDALILNAGQMGPLAPVSALGGPALDGVKELFDVNFFSLVSIISHALPHLRRRERKEGLVDGEPAGRIVLVSSGAATGGVTGWAAYNASKAAMNSLGRTLGNEEKEVVTVSVRPGTPNTDMQTKIRELGGSVMSASDHARFMGLHERGELLPPHEPGGVLAGLALLAPEQMSGTFVNWNDEEPKSFQLKP</sequence>
<name>A0A2S5B0V8_9BASI</name>
<keyword evidence="2" id="KW-0521">NADP</keyword>
<evidence type="ECO:0000313" key="6">
    <source>
        <dbReference type="Proteomes" id="UP000237144"/>
    </source>
</evidence>
<evidence type="ECO:0000256" key="4">
    <source>
        <dbReference type="RuleBase" id="RU000363"/>
    </source>
</evidence>
<evidence type="ECO:0000256" key="3">
    <source>
        <dbReference type="ARBA" id="ARBA00023002"/>
    </source>
</evidence>
<dbReference type="Pfam" id="PF00106">
    <property type="entry name" value="adh_short"/>
    <property type="match status" value="1"/>
</dbReference>
<evidence type="ECO:0000313" key="5">
    <source>
        <dbReference type="EMBL" id="POY70413.1"/>
    </source>
</evidence>
<evidence type="ECO:0000256" key="2">
    <source>
        <dbReference type="ARBA" id="ARBA00022857"/>
    </source>
</evidence>
<comment type="similarity">
    <text evidence="1 4">Belongs to the short-chain dehydrogenases/reductases (SDR) family.</text>
</comment>
<dbReference type="GO" id="GO:0050664">
    <property type="term" value="F:oxidoreductase activity, acting on NAD(P)H, oxygen as acceptor"/>
    <property type="evidence" value="ECO:0007669"/>
    <property type="project" value="TreeGrafter"/>
</dbReference>
<reference evidence="5 6" key="1">
    <citation type="journal article" date="2018" name="Front. Microbiol.">
        <title>Prospects for Fungal Bioremediation of Acidic Radioactive Waste Sites: Characterization and Genome Sequence of Rhodotorula taiwanensis MD1149.</title>
        <authorList>
            <person name="Tkavc R."/>
            <person name="Matrosova V.Y."/>
            <person name="Grichenko O.E."/>
            <person name="Gostincar C."/>
            <person name="Volpe R.P."/>
            <person name="Klimenkova P."/>
            <person name="Gaidamakova E.K."/>
            <person name="Zhou C.E."/>
            <person name="Stewart B.J."/>
            <person name="Lyman M.G."/>
            <person name="Malfatti S.A."/>
            <person name="Rubinfeld B."/>
            <person name="Courtot M."/>
            <person name="Singh J."/>
            <person name="Dalgard C.L."/>
            <person name="Hamilton T."/>
            <person name="Frey K.G."/>
            <person name="Gunde-Cimerman N."/>
            <person name="Dugan L."/>
            <person name="Daly M.J."/>
        </authorList>
    </citation>
    <scope>NUCLEOTIDE SEQUENCE [LARGE SCALE GENOMIC DNA]</scope>
    <source>
        <strain evidence="5 6">MD1149</strain>
    </source>
</reference>
<comment type="caution">
    <text evidence="5">The sequence shown here is derived from an EMBL/GenBank/DDBJ whole genome shotgun (WGS) entry which is preliminary data.</text>
</comment>
<dbReference type="InterPro" id="IPR020904">
    <property type="entry name" value="Sc_DH/Rdtase_CS"/>
</dbReference>
<dbReference type="SUPFAM" id="SSF51735">
    <property type="entry name" value="NAD(P)-binding Rossmann-fold domains"/>
    <property type="match status" value="1"/>
</dbReference>
<dbReference type="STRING" id="741276.A0A2S5B0V8"/>
<dbReference type="OrthoDB" id="9876299at2759"/>
<evidence type="ECO:0000256" key="1">
    <source>
        <dbReference type="ARBA" id="ARBA00006484"/>
    </source>
</evidence>
<keyword evidence="6" id="KW-1185">Reference proteome</keyword>
<evidence type="ECO:0008006" key="7">
    <source>
        <dbReference type="Google" id="ProtNLM"/>
    </source>
</evidence>
<dbReference type="AlphaFoldDB" id="A0A2S5B0V8"/>
<dbReference type="PRINTS" id="PR00081">
    <property type="entry name" value="GDHRDH"/>
</dbReference>
<dbReference type="PRINTS" id="PR00080">
    <property type="entry name" value="SDRFAMILY"/>
</dbReference>